<evidence type="ECO:0000256" key="3">
    <source>
        <dbReference type="ARBA" id="ARBA00023163"/>
    </source>
</evidence>
<dbReference type="EMBL" id="JAEKJZ010000001">
    <property type="protein sequence ID" value="MBN9668812.1"/>
    <property type="molecule type" value="Genomic_DNA"/>
</dbReference>
<dbReference type="InterPro" id="IPR046348">
    <property type="entry name" value="SIS_dom_sf"/>
</dbReference>
<dbReference type="GO" id="GO:1901135">
    <property type="term" value="P:carbohydrate derivative metabolic process"/>
    <property type="evidence" value="ECO:0007669"/>
    <property type="project" value="InterPro"/>
</dbReference>
<dbReference type="PANTHER" id="PTHR30514:SF18">
    <property type="entry name" value="RPIR-FAMILY TRANSCRIPTIONAL REGULATOR"/>
    <property type="match status" value="1"/>
</dbReference>
<protein>
    <submittedName>
        <fullName evidence="5">MurR/RpiR family transcriptional regulator</fullName>
    </submittedName>
</protein>
<dbReference type="Gene3D" id="3.40.50.10490">
    <property type="entry name" value="Glucose-6-phosphate isomerase like protein, domain 1"/>
    <property type="match status" value="1"/>
</dbReference>
<evidence type="ECO:0000256" key="2">
    <source>
        <dbReference type="ARBA" id="ARBA00023125"/>
    </source>
</evidence>
<dbReference type="InterPro" id="IPR000281">
    <property type="entry name" value="HTH_RpiR"/>
</dbReference>
<dbReference type="InterPro" id="IPR047640">
    <property type="entry name" value="RpiR-like"/>
</dbReference>
<gene>
    <name evidence="5" type="ORF">JF539_00595</name>
</gene>
<dbReference type="InterPro" id="IPR009057">
    <property type="entry name" value="Homeodomain-like_sf"/>
</dbReference>
<dbReference type="InterPro" id="IPR035472">
    <property type="entry name" value="RpiR-like_SIS"/>
</dbReference>
<evidence type="ECO:0000313" key="6">
    <source>
        <dbReference type="Proteomes" id="UP000664096"/>
    </source>
</evidence>
<evidence type="ECO:0000259" key="4">
    <source>
        <dbReference type="PROSITE" id="PS51071"/>
    </source>
</evidence>
<dbReference type="PROSITE" id="PS51071">
    <property type="entry name" value="HTH_RPIR"/>
    <property type="match status" value="1"/>
</dbReference>
<dbReference type="SUPFAM" id="SSF53697">
    <property type="entry name" value="SIS domain"/>
    <property type="match status" value="1"/>
</dbReference>
<reference evidence="5" key="1">
    <citation type="submission" date="2020-12" db="EMBL/GenBank/DDBJ databases">
        <title>Oil enriched cultivation method for isolating marine PHA-producing bacteria.</title>
        <authorList>
            <person name="Zheng W."/>
            <person name="Yu S."/>
            <person name="Huang Y."/>
        </authorList>
    </citation>
    <scope>NUCLEOTIDE SEQUENCE</scope>
    <source>
        <strain evidence="5">SY-2-12</strain>
    </source>
</reference>
<feature type="domain" description="HTH rpiR-type" evidence="4">
    <location>
        <begin position="13"/>
        <end position="89"/>
    </location>
</feature>
<dbReference type="Pfam" id="PF01380">
    <property type="entry name" value="SIS"/>
    <property type="match status" value="1"/>
</dbReference>
<sequence length="292" mass="31937">MTNEIEMDLDTASPLERRIHEFYAALPPAERKLADLVLQFPGDLAAYSATELSELAGVSKAAVTRFFKRIGFASFDEARRQSREARDRGSPIYLATSAQSGTVGPVDPGTFFNDEIQALQRTLHKLDAAAVARVCTRIAGARRIVVIGHRNSYHLAGYLRGLLGQIRPNVLLFPGPGETPGDHLADLGAEDLVIVVAMRRRRAQISNIMKSVADLGVPIVLITDPTARGLPALAKETLVCETASGFLFDTYTPAHAVLRLLAVDLSRQLGQKGRTHLKAIERLHEQLNELEQ</sequence>
<dbReference type="GO" id="GO:0003700">
    <property type="term" value="F:DNA-binding transcription factor activity"/>
    <property type="evidence" value="ECO:0007669"/>
    <property type="project" value="InterPro"/>
</dbReference>
<dbReference type="Proteomes" id="UP000664096">
    <property type="component" value="Unassembled WGS sequence"/>
</dbReference>
<dbReference type="CDD" id="cd05013">
    <property type="entry name" value="SIS_RpiR"/>
    <property type="match status" value="1"/>
</dbReference>
<keyword evidence="3" id="KW-0804">Transcription</keyword>
<dbReference type="PANTHER" id="PTHR30514">
    <property type="entry name" value="GLUCOKINASE"/>
    <property type="match status" value="1"/>
</dbReference>
<dbReference type="Pfam" id="PF01418">
    <property type="entry name" value="HTH_6"/>
    <property type="match status" value="1"/>
</dbReference>
<dbReference type="InterPro" id="IPR001347">
    <property type="entry name" value="SIS_dom"/>
</dbReference>
<evidence type="ECO:0000313" key="5">
    <source>
        <dbReference type="EMBL" id="MBN9668812.1"/>
    </source>
</evidence>
<dbReference type="InterPro" id="IPR036388">
    <property type="entry name" value="WH-like_DNA-bd_sf"/>
</dbReference>
<dbReference type="AlphaFoldDB" id="A0A939EA11"/>
<accession>A0A939EA11</accession>
<dbReference type="GO" id="GO:0003677">
    <property type="term" value="F:DNA binding"/>
    <property type="evidence" value="ECO:0007669"/>
    <property type="project" value="UniProtKB-KW"/>
</dbReference>
<name>A0A939EA11_9HYPH</name>
<keyword evidence="2" id="KW-0238">DNA-binding</keyword>
<comment type="caution">
    <text evidence="5">The sequence shown here is derived from an EMBL/GenBank/DDBJ whole genome shotgun (WGS) entry which is preliminary data.</text>
</comment>
<evidence type="ECO:0000256" key="1">
    <source>
        <dbReference type="ARBA" id="ARBA00023015"/>
    </source>
</evidence>
<keyword evidence="1" id="KW-0805">Transcription regulation</keyword>
<organism evidence="5 6">
    <name type="scientific">Roseibium aggregatum</name>
    <dbReference type="NCBI Taxonomy" id="187304"/>
    <lineage>
        <taxon>Bacteria</taxon>
        <taxon>Pseudomonadati</taxon>
        <taxon>Pseudomonadota</taxon>
        <taxon>Alphaproteobacteria</taxon>
        <taxon>Hyphomicrobiales</taxon>
        <taxon>Stappiaceae</taxon>
        <taxon>Roseibium</taxon>
    </lineage>
</organism>
<dbReference type="SUPFAM" id="SSF46689">
    <property type="entry name" value="Homeodomain-like"/>
    <property type="match status" value="1"/>
</dbReference>
<proteinExistence type="predicted"/>
<dbReference type="Gene3D" id="1.10.10.10">
    <property type="entry name" value="Winged helix-like DNA-binding domain superfamily/Winged helix DNA-binding domain"/>
    <property type="match status" value="1"/>
</dbReference>
<dbReference type="GO" id="GO:0097367">
    <property type="term" value="F:carbohydrate derivative binding"/>
    <property type="evidence" value="ECO:0007669"/>
    <property type="project" value="InterPro"/>
</dbReference>
<dbReference type="RefSeq" id="WP_207138074.1">
    <property type="nucleotide sequence ID" value="NZ_JAEKJZ010000001.1"/>
</dbReference>